<comment type="subunit">
    <text evidence="2 10">Homodimer.</text>
</comment>
<keyword evidence="3 10" id="KW-0479">Metal-binding</keyword>
<keyword evidence="4 10" id="KW-0547">Nucleotide-binding</keyword>
<dbReference type="EC" id="3.6.1.66" evidence="10"/>
<dbReference type="CDD" id="cd00515">
    <property type="entry name" value="HAM1"/>
    <property type="match status" value="1"/>
</dbReference>
<dbReference type="GO" id="GO:0036220">
    <property type="term" value="F:ITP diphosphatase activity"/>
    <property type="evidence" value="ECO:0007669"/>
    <property type="project" value="UniProtKB-UniRule"/>
</dbReference>
<feature type="binding site" evidence="10">
    <location>
        <position position="75"/>
    </location>
    <ligand>
        <name>Mg(2+)</name>
        <dbReference type="ChEBI" id="CHEBI:18420"/>
    </ligand>
</feature>
<comment type="similarity">
    <text evidence="1 10 11">Belongs to the HAM1 NTPase family.</text>
</comment>
<dbReference type="HAMAP" id="MF_01405">
    <property type="entry name" value="Non_canon_purine_NTPase"/>
    <property type="match status" value="1"/>
</dbReference>
<evidence type="ECO:0000256" key="7">
    <source>
        <dbReference type="ARBA" id="ARBA00023080"/>
    </source>
</evidence>
<dbReference type="Proteomes" id="UP000184512">
    <property type="component" value="Unassembled WGS sequence"/>
</dbReference>
<dbReference type="OrthoDB" id="9807456at2"/>
<feature type="binding site" evidence="10">
    <location>
        <begin position="11"/>
        <end position="16"/>
    </location>
    <ligand>
        <name>substrate</name>
    </ligand>
</feature>
<evidence type="ECO:0000256" key="2">
    <source>
        <dbReference type="ARBA" id="ARBA00011738"/>
    </source>
</evidence>
<evidence type="ECO:0000256" key="1">
    <source>
        <dbReference type="ARBA" id="ARBA00008023"/>
    </source>
</evidence>
<dbReference type="GO" id="GO:0036222">
    <property type="term" value="F:XTP diphosphatase activity"/>
    <property type="evidence" value="ECO:0007669"/>
    <property type="project" value="UniProtKB-UniRule"/>
</dbReference>
<sequence length="203" mass="21906">MRLPAQVVLATNNPKKLTELRRMVQAAGLHVEVLGLADFPRYPEPEETERTFEGNAILKASAAARETGLVAVADDSGLEVDELNAMPGVRSSRWSGPACDDDENNALLLAQLDGVPRQRRRARFVCALAMVTPDGERRVWHGYMPGHITDAAPAGENGFGYDPLFVPSGLQVTSAELTPAEKDSISHRGNAVRAFIEYLGGLG</sequence>
<feature type="active site" description="Proton acceptor" evidence="10">
    <location>
        <position position="75"/>
    </location>
</feature>
<evidence type="ECO:0000256" key="3">
    <source>
        <dbReference type="ARBA" id="ARBA00022723"/>
    </source>
</evidence>
<evidence type="ECO:0000313" key="13">
    <source>
        <dbReference type="Proteomes" id="UP000184512"/>
    </source>
</evidence>
<comment type="function">
    <text evidence="10">Pyrophosphatase that catalyzes the hydrolysis of nucleoside triphosphates to their monophosphate derivatives, with a high preference for the non-canonical purine nucleotides XTP (xanthosine triphosphate), dITP (deoxyinosine triphosphate) and ITP. Seems to function as a house-cleaning enzyme that removes non-canonical purine nucleotides from the nucleotide pool, thus preventing their incorporation into DNA/RNA and avoiding chromosomal lesions.</text>
</comment>
<dbReference type="NCBIfam" id="TIGR00042">
    <property type="entry name" value="RdgB/HAM1 family non-canonical purine NTP pyrophosphatase"/>
    <property type="match status" value="1"/>
</dbReference>
<dbReference type="Gene3D" id="3.90.950.10">
    <property type="match status" value="1"/>
</dbReference>
<dbReference type="Pfam" id="PF01725">
    <property type="entry name" value="Ham1p_like"/>
    <property type="match status" value="1"/>
</dbReference>
<dbReference type="RefSeq" id="WP_073187420.1">
    <property type="nucleotide sequence ID" value="NZ_FQZG01000029.1"/>
</dbReference>
<comment type="catalytic activity">
    <reaction evidence="10">
        <text>ITP + H2O = IMP + diphosphate + H(+)</text>
        <dbReference type="Rhea" id="RHEA:29399"/>
        <dbReference type="ChEBI" id="CHEBI:15377"/>
        <dbReference type="ChEBI" id="CHEBI:15378"/>
        <dbReference type="ChEBI" id="CHEBI:33019"/>
        <dbReference type="ChEBI" id="CHEBI:58053"/>
        <dbReference type="ChEBI" id="CHEBI:61402"/>
        <dbReference type="EC" id="3.6.1.66"/>
    </reaction>
</comment>
<evidence type="ECO:0000256" key="9">
    <source>
        <dbReference type="ARBA" id="ARBA00052017"/>
    </source>
</evidence>
<dbReference type="InterPro" id="IPR029001">
    <property type="entry name" value="ITPase-like_fam"/>
</dbReference>
<evidence type="ECO:0000256" key="8">
    <source>
        <dbReference type="ARBA" id="ARBA00051875"/>
    </source>
</evidence>
<dbReference type="GO" id="GO:0035870">
    <property type="term" value="F:dITP diphosphatase activity"/>
    <property type="evidence" value="ECO:0007669"/>
    <property type="project" value="UniProtKB-UniRule"/>
</dbReference>
<dbReference type="GO" id="GO:0005829">
    <property type="term" value="C:cytosol"/>
    <property type="evidence" value="ECO:0007669"/>
    <property type="project" value="TreeGrafter"/>
</dbReference>
<evidence type="ECO:0000313" key="12">
    <source>
        <dbReference type="EMBL" id="SHJ15879.1"/>
    </source>
</evidence>
<dbReference type="EMBL" id="FQZG01000029">
    <property type="protein sequence ID" value="SHJ15879.1"/>
    <property type="molecule type" value="Genomic_DNA"/>
</dbReference>
<organism evidence="12 13">
    <name type="scientific">Tessaracoccus bendigoensis DSM 12906</name>
    <dbReference type="NCBI Taxonomy" id="1123357"/>
    <lineage>
        <taxon>Bacteria</taxon>
        <taxon>Bacillati</taxon>
        <taxon>Actinomycetota</taxon>
        <taxon>Actinomycetes</taxon>
        <taxon>Propionibacteriales</taxon>
        <taxon>Propionibacteriaceae</taxon>
        <taxon>Tessaracoccus</taxon>
    </lineage>
</organism>
<keyword evidence="7 10" id="KW-0546">Nucleotide metabolism</keyword>
<dbReference type="GO" id="GO:0046872">
    <property type="term" value="F:metal ion binding"/>
    <property type="evidence" value="ECO:0007669"/>
    <property type="project" value="UniProtKB-KW"/>
</dbReference>
<dbReference type="PANTHER" id="PTHR11067">
    <property type="entry name" value="INOSINE TRIPHOSPHATE PYROPHOSPHATASE/HAM1 PROTEIN"/>
    <property type="match status" value="1"/>
</dbReference>
<dbReference type="AlphaFoldDB" id="A0A1M6H0Y0"/>
<gene>
    <name evidence="12" type="ORF">SAMN02745244_01856</name>
</gene>
<dbReference type="PANTHER" id="PTHR11067:SF9">
    <property type="entry name" value="INOSINE TRIPHOSPHATE PYROPHOSPHATASE"/>
    <property type="match status" value="1"/>
</dbReference>
<comment type="cofactor">
    <cofactor evidence="10">
        <name>Mg(2+)</name>
        <dbReference type="ChEBI" id="CHEBI:18420"/>
    </cofactor>
    <text evidence="10">Binds 1 Mg(2+) ion per subunit.</text>
</comment>
<evidence type="ECO:0000256" key="11">
    <source>
        <dbReference type="RuleBase" id="RU003781"/>
    </source>
</evidence>
<evidence type="ECO:0000256" key="4">
    <source>
        <dbReference type="ARBA" id="ARBA00022741"/>
    </source>
</evidence>
<comment type="catalytic activity">
    <reaction evidence="9 10">
        <text>XTP + H2O = XMP + diphosphate + H(+)</text>
        <dbReference type="Rhea" id="RHEA:28610"/>
        <dbReference type="ChEBI" id="CHEBI:15377"/>
        <dbReference type="ChEBI" id="CHEBI:15378"/>
        <dbReference type="ChEBI" id="CHEBI:33019"/>
        <dbReference type="ChEBI" id="CHEBI:57464"/>
        <dbReference type="ChEBI" id="CHEBI:61314"/>
        <dbReference type="EC" id="3.6.1.66"/>
    </reaction>
</comment>
<name>A0A1M6H0Y0_9ACTN</name>
<feature type="binding site" evidence="10">
    <location>
        <position position="182"/>
    </location>
    <ligand>
        <name>substrate</name>
    </ligand>
</feature>
<evidence type="ECO:0000256" key="10">
    <source>
        <dbReference type="HAMAP-Rule" id="MF_01405"/>
    </source>
</evidence>
<dbReference type="InterPro" id="IPR020922">
    <property type="entry name" value="dITP/XTP_pyrophosphatase"/>
</dbReference>
<dbReference type="GO" id="GO:0009117">
    <property type="term" value="P:nucleotide metabolic process"/>
    <property type="evidence" value="ECO:0007669"/>
    <property type="project" value="UniProtKB-KW"/>
</dbReference>
<dbReference type="GO" id="GO:0009146">
    <property type="term" value="P:purine nucleoside triphosphate catabolic process"/>
    <property type="evidence" value="ECO:0007669"/>
    <property type="project" value="UniProtKB-UniRule"/>
</dbReference>
<dbReference type="STRING" id="1123357.SAMN02745244_01856"/>
<feature type="binding site" evidence="10">
    <location>
        <position position="46"/>
    </location>
    <ligand>
        <name>Mg(2+)</name>
        <dbReference type="ChEBI" id="CHEBI:18420"/>
    </ligand>
</feature>
<evidence type="ECO:0000256" key="6">
    <source>
        <dbReference type="ARBA" id="ARBA00022842"/>
    </source>
</evidence>
<keyword evidence="6 10" id="KW-0460">Magnesium</keyword>
<dbReference type="SUPFAM" id="SSF52972">
    <property type="entry name" value="ITPase-like"/>
    <property type="match status" value="1"/>
</dbReference>
<reference evidence="13" key="1">
    <citation type="submission" date="2016-11" db="EMBL/GenBank/DDBJ databases">
        <authorList>
            <person name="Varghese N."/>
            <person name="Submissions S."/>
        </authorList>
    </citation>
    <scope>NUCLEOTIDE SEQUENCE [LARGE SCALE GENOMIC DNA]</scope>
    <source>
        <strain evidence="13">DSM 12906</strain>
    </source>
</reference>
<dbReference type="GO" id="GO:0000166">
    <property type="term" value="F:nucleotide binding"/>
    <property type="evidence" value="ECO:0007669"/>
    <property type="project" value="UniProtKB-KW"/>
</dbReference>
<feature type="binding site" evidence="10">
    <location>
        <begin position="187"/>
        <end position="188"/>
    </location>
    <ligand>
        <name>substrate</name>
    </ligand>
</feature>
<accession>A0A1M6H0Y0</accession>
<keyword evidence="13" id="KW-1185">Reference proteome</keyword>
<keyword evidence="5 10" id="KW-0378">Hydrolase</keyword>
<feature type="binding site" evidence="10">
    <location>
        <begin position="159"/>
        <end position="162"/>
    </location>
    <ligand>
        <name>substrate</name>
    </ligand>
</feature>
<evidence type="ECO:0000256" key="5">
    <source>
        <dbReference type="ARBA" id="ARBA00022801"/>
    </source>
</evidence>
<dbReference type="GO" id="GO:0017111">
    <property type="term" value="F:ribonucleoside triphosphate phosphatase activity"/>
    <property type="evidence" value="ECO:0007669"/>
    <property type="project" value="InterPro"/>
</dbReference>
<dbReference type="FunFam" id="3.90.950.10:FF:000001">
    <property type="entry name" value="dITP/XTP pyrophosphatase"/>
    <property type="match status" value="1"/>
</dbReference>
<dbReference type="InterPro" id="IPR002637">
    <property type="entry name" value="RdgB/HAM1"/>
</dbReference>
<protein>
    <recommendedName>
        <fullName evidence="10">dITP/XTP pyrophosphatase</fullName>
        <ecNumber evidence="10">3.6.1.66</ecNumber>
    </recommendedName>
    <alternativeName>
        <fullName evidence="10">Non-canonical purine NTP pyrophosphatase</fullName>
    </alternativeName>
    <alternativeName>
        <fullName evidence="10">Non-standard purine NTP pyrophosphatase</fullName>
    </alternativeName>
    <alternativeName>
        <fullName evidence="10">Nucleoside-triphosphate diphosphatase</fullName>
    </alternativeName>
    <alternativeName>
        <fullName evidence="10">Nucleoside-triphosphate pyrophosphatase</fullName>
        <shortName evidence="10">NTPase</shortName>
    </alternativeName>
</protein>
<feature type="binding site" evidence="10">
    <location>
        <position position="76"/>
    </location>
    <ligand>
        <name>substrate</name>
    </ligand>
</feature>
<proteinExistence type="inferred from homology"/>
<comment type="catalytic activity">
    <reaction evidence="8 10">
        <text>dITP + H2O = dIMP + diphosphate + H(+)</text>
        <dbReference type="Rhea" id="RHEA:28342"/>
        <dbReference type="ChEBI" id="CHEBI:15377"/>
        <dbReference type="ChEBI" id="CHEBI:15378"/>
        <dbReference type="ChEBI" id="CHEBI:33019"/>
        <dbReference type="ChEBI" id="CHEBI:61194"/>
        <dbReference type="ChEBI" id="CHEBI:61382"/>
        <dbReference type="EC" id="3.6.1.66"/>
    </reaction>
</comment>